<reference evidence="1 2" key="1">
    <citation type="submission" date="2017-08" db="EMBL/GenBank/DDBJ databases">
        <authorList>
            <person name="de Groot N.N."/>
        </authorList>
    </citation>
    <scope>NUCLEOTIDE SEQUENCE [LARGE SCALE GENOMIC DNA]</scope>
    <source>
        <strain evidence="1 2">USBA 78</strain>
    </source>
</reference>
<gene>
    <name evidence="1" type="ORF">SAMN05428964_105221</name>
</gene>
<name>A0A285TT21_9PROT</name>
<proteinExistence type="predicted"/>
<evidence type="ECO:0000313" key="2">
    <source>
        <dbReference type="Proteomes" id="UP000219068"/>
    </source>
</evidence>
<accession>A0A285TT21</accession>
<evidence type="ECO:0000313" key="1">
    <source>
        <dbReference type="EMBL" id="SOC26858.1"/>
    </source>
</evidence>
<organism evidence="1 2">
    <name type="scientific">Thalassospira xiamenensis</name>
    <dbReference type="NCBI Taxonomy" id="220697"/>
    <lineage>
        <taxon>Bacteria</taxon>
        <taxon>Pseudomonadati</taxon>
        <taxon>Pseudomonadota</taxon>
        <taxon>Alphaproteobacteria</taxon>
        <taxon>Rhodospirillales</taxon>
        <taxon>Thalassospiraceae</taxon>
        <taxon>Thalassospira</taxon>
    </lineage>
</organism>
<dbReference type="EMBL" id="OBMM01000005">
    <property type="protein sequence ID" value="SOC26858.1"/>
    <property type="molecule type" value="Genomic_DNA"/>
</dbReference>
<dbReference type="AlphaFoldDB" id="A0A285TT21"/>
<dbReference type="RefSeq" id="WP_097052779.1">
    <property type="nucleotide sequence ID" value="NZ_OBMM01000005.1"/>
</dbReference>
<dbReference type="Proteomes" id="UP000219068">
    <property type="component" value="Unassembled WGS sequence"/>
</dbReference>
<protein>
    <submittedName>
        <fullName evidence="1">Uncharacterized protein</fullName>
    </submittedName>
</protein>
<sequence length="216" mass="23393">MTVKLGVIGSAGRRDDARRMSAELYEAMLVELEAIIASQGVSHLVSGGAAFGDHLAVTMFKRGAVSELTLFLPAPFDRTKQEFLSSPRDFGGAGNTTNRYHRAFSKACDIDSLADIGSVLTKAHINVGHGFKDRNQMVAGDVDGLAAFTFGPLRENEPAVRTFTPDDDGFNSHKDAGLKDGGTAHTWGEAWKVKSKHHINLSILEFQLANRPRLTP</sequence>